<name>A0A1I0B1F4_9PROT</name>
<protein>
    <submittedName>
        <fullName evidence="1">Uncharacterized protein</fullName>
    </submittedName>
</protein>
<dbReference type="EMBL" id="FOHI01000002">
    <property type="protein sequence ID" value="SET00484.1"/>
    <property type="molecule type" value="Genomic_DNA"/>
</dbReference>
<sequence>MLRQTESQPDIPVLLQEAGLRSVNICSALGCRYVIFRQPSGVWQDCYLAVGMRETLNSKKYPVWLNRRRIFELSVRTPTHRL</sequence>
<accession>A0A1I0B1F4</accession>
<dbReference type="AlphaFoldDB" id="A0A1I0B1F4"/>
<evidence type="ECO:0000313" key="2">
    <source>
        <dbReference type="Proteomes" id="UP000183339"/>
    </source>
</evidence>
<dbReference type="Proteomes" id="UP000183339">
    <property type="component" value="Unassembled WGS sequence"/>
</dbReference>
<proteinExistence type="predicted"/>
<organism evidence="1 2">
    <name type="scientific">Nitrosospira multiformis</name>
    <dbReference type="NCBI Taxonomy" id="1231"/>
    <lineage>
        <taxon>Bacteria</taxon>
        <taxon>Pseudomonadati</taxon>
        <taxon>Pseudomonadota</taxon>
        <taxon>Betaproteobacteria</taxon>
        <taxon>Nitrosomonadales</taxon>
        <taxon>Nitrosomonadaceae</taxon>
        <taxon>Nitrosospira</taxon>
    </lineage>
</organism>
<reference evidence="1 2" key="1">
    <citation type="submission" date="2016-10" db="EMBL/GenBank/DDBJ databases">
        <authorList>
            <person name="de Groot N.N."/>
        </authorList>
    </citation>
    <scope>NUCLEOTIDE SEQUENCE [LARGE SCALE GENOMIC DNA]</scope>
    <source>
        <strain evidence="1 2">Nl7</strain>
    </source>
</reference>
<gene>
    <name evidence="1" type="ORF">SAMN05216412_102477</name>
</gene>
<evidence type="ECO:0000313" key="1">
    <source>
        <dbReference type="EMBL" id="SET00484.1"/>
    </source>
</evidence>